<proteinExistence type="inferred from homology"/>
<feature type="compositionally biased region" description="Basic and acidic residues" evidence="2">
    <location>
        <begin position="727"/>
        <end position="737"/>
    </location>
</feature>
<reference evidence="3 4" key="1">
    <citation type="journal article" date="2021" name="bioRxiv">
        <title>Chromosome-scale and haplotype-resolved genome assembly of a tetraploid potato cultivar.</title>
        <authorList>
            <person name="Sun H."/>
            <person name="Jiao W.-B."/>
            <person name="Krause K."/>
            <person name="Campoy J.A."/>
            <person name="Goel M."/>
            <person name="Folz-Donahue K."/>
            <person name="Kukat C."/>
            <person name="Huettel B."/>
            <person name="Schneeberger K."/>
        </authorList>
    </citation>
    <scope>NUCLEOTIDE SEQUENCE [LARGE SCALE GENOMIC DNA]</scope>
    <source>
        <strain evidence="3">SolTubOtavaFocal</strain>
        <tissue evidence="3">Leaves</tissue>
    </source>
</reference>
<dbReference type="Gene3D" id="2.170.270.10">
    <property type="entry name" value="SET domain"/>
    <property type="match status" value="1"/>
</dbReference>
<dbReference type="PANTHER" id="PTHR47780">
    <property type="entry name" value="PROTEIN SET DOMAIN GROUP 41"/>
    <property type="match status" value="1"/>
</dbReference>
<organism evidence="3 4">
    <name type="scientific">Solanum tuberosum</name>
    <name type="common">Potato</name>
    <dbReference type="NCBI Taxonomy" id="4113"/>
    <lineage>
        <taxon>Eukaryota</taxon>
        <taxon>Viridiplantae</taxon>
        <taxon>Streptophyta</taxon>
        <taxon>Embryophyta</taxon>
        <taxon>Tracheophyta</taxon>
        <taxon>Spermatophyta</taxon>
        <taxon>Magnoliopsida</taxon>
        <taxon>eudicotyledons</taxon>
        <taxon>Gunneridae</taxon>
        <taxon>Pentapetalae</taxon>
        <taxon>asterids</taxon>
        <taxon>lamiids</taxon>
        <taxon>Solanales</taxon>
        <taxon>Solanaceae</taxon>
        <taxon>Solanoideae</taxon>
        <taxon>Solaneae</taxon>
        <taxon>Solanum</taxon>
    </lineage>
</organism>
<evidence type="ECO:0000256" key="1">
    <source>
        <dbReference type="ARBA" id="ARBA00007160"/>
    </source>
</evidence>
<feature type="region of interest" description="Disordered" evidence="2">
    <location>
        <begin position="720"/>
        <end position="743"/>
    </location>
</feature>
<dbReference type="Proteomes" id="UP000826656">
    <property type="component" value="Unassembled WGS sequence"/>
</dbReference>
<dbReference type="InterPro" id="IPR003496">
    <property type="entry name" value="ABA_WDS"/>
</dbReference>
<dbReference type="CDD" id="cd20071">
    <property type="entry name" value="SET_SMYD"/>
    <property type="match status" value="1"/>
</dbReference>
<evidence type="ECO:0008006" key="5">
    <source>
        <dbReference type="Google" id="ProtNLM"/>
    </source>
</evidence>
<sequence length="743" mass="83350">MEMRAKEAIPIGQDLTPPITPLSLCLHHSTLLSHCSSCFTPLPPPPSLHYPPFFSPKNPNSNHFLRYCSLQCSSLDSPIHFSSSEFHFFHLFPQPLYTNFPTSSDLRLSLRLLHRFQTLNLIQESNGSLLNLERIGGLVTNFRKVMFLEEHCNDNDDDDLSGRIRHGAKALAASRRMRLGLDTNRELLYEEYTVEAAVLCLVLTNAVEVHDKDGRSLGVGVYDVSFSWVNHSCSPNASYRFCTASDSGGISECRICPAATETGAAGIESESISSNPELQKSMSVIGGSETCGPKIILRSIKGINKSEEVLITYTDLLQPKVMRQSELWSKYRFSCCCKRCRAMPTTYMDHCLQEILILNLDCSNMASGDNFYEDHVMEKLMDCLNDAINDFLSFNNPKNCCEKLEILLTQDHANILLKPDGEKLHQLFRLHPLHHVSLHAYMTLASAYKVSVGELLALDPEGDEHQTKAFNMSRKSAAYSLLLAGATQHLLESESSLIVPVSNFWMTAGETLLSFVRRSAWNLFSRGWHIEDFSFSSCQICGKCTLLDRFRDKFTDFHDENAEFADVTSQFLSCVTDITPKIWGFLIEEDGYLKVVEDPINFRWLGSRMATHATSPNASEKTGSGLEAEDNHNEIRFSEESKSPMLKHEASNYKVKKSRLLKHHSHLEKIGELGAVAAGAFALHEKHKAKKDPENAHKHKIKQEIAAVAAVGAGGFAFHEHHQKKDAKKEKKAAEGGHHHHHH</sequence>
<dbReference type="InterPro" id="IPR046341">
    <property type="entry name" value="SET_dom_sf"/>
</dbReference>
<evidence type="ECO:0000313" key="4">
    <source>
        <dbReference type="Proteomes" id="UP000826656"/>
    </source>
</evidence>
<keyword evidence="4" id="KW-1185">Reference proteome</keyword>
<dbReference type="Pfam" id="PF02496">
    <property type="entry name" value="ABA_WDS"/>
    <property type="match status" value="1"/>
</dbReference>
<gene>
    <name evidence="3" type="ORF">KY290_023756</name>
</gene>
<evidence type="ECO:0000256" key="2">
    <source>
        <dbReference type="SAM" id="MobiDB-lite"/>
    </source>
</evidence>
<protein>
    <recommendedName>
        <fullName evidence="5">SET domain-containing protein</fullName>
    </recommendedName>
</protein>
<evidence type="ECO:0000313" key="3">
    <source>
        <dbReference type="EMBL" id="KAH0760263.1"/>
    </source>
</evidence>
<comment type="caution">
    <text evidence="3">The sequence shown here is derived from an EMBL/GenBank/DDBJ whole genome shotgun (WGS) entry which is preliminary data.</text>
</comment>
<comment type="similarity">
    <text evidence="1">Belongs to the abscisic acid and water stress-induced protein family.</text>
</comment>
<name>A0ABQ7V846_SOLTU</name>
<accession>A0ABQ7V846</accession>
<dbReference type="EMBL" id="JAIVGD010000015">
    <property type="protein sequence ID" value="KAH0760263.1"/>
    <property type="molecule type" value="Genomic_DNA"/>
</dbReference>
<dbReference type="SUPFAM" id="SSF82199">
    <property type="entry name" value="SET domain"/>
    <property type="match status" value="1"/>
</dbReference>
<dbReference type="PANTHER" id="PTHR47780:SF1">
    <property type="entry name" value="PROTEIN SET DOMAIN GROUP 41"/>
    <property type="match status" value="1"/>
</dbReference>